<dbReference type="InterPro" id="IPR001881">
    <property type="entry name" value="EGF-like_Ca-bd_dom"/>
</dbReference>
<keyword evidence="2 8" id="KW-0732">Signal</keyword>
<name>A0A3B3RLS9_9TELE</name>
<dbReference type="Ensembl" id="ENSPKIT00000000033.1">
    <property type="protein sequence ID" value="ENSPKIP00000019439.1"/>
    <property type="gene ID" value="ENSPKIG00000004588.1"/>
</dbReference>
<dbReference type="InterPro" id="IPR000742">
    <property type="entry name" value="EGF"/>
</dbReference>
<keyword evidence="6 7" id="KW-1015">Disulfide bond</keyword>
<dbReference type="PROSITE" id="PS01187">
    <property type="entry name" value="EGF_CA"/>
    <property type="match status" value="1"/>
</dbReference>
<evidence type="ECO:0000259" key="9">
    <source>
        <dbReference type="PROSITE" id="PS50026"/>
    </source>
</evidence>
<dbReference type="GO" id="GO:0005102">
    <property type="term" value="F:signaling receptor binding"/>
    <property type="evidence" value="ECO:0007669"/>
    <property type="project" value="TreeGrafter"/>
</dbReference>
<evidence type="ECO:0000256" key="8">
    <source>
        <dbReference type="SAM" id="SignalP"/>
    </source>
</evidence>
<feature type="domain" description="EMI" evidence="10">
    <location>
        <begin position="27"/>
        <end position="106"/>
    </location>
</feature>
<evidence type="ECO:0000256" key="4">
    <source>
        <dbReference type="ARBA" id="ARBA00022837"/>
    </source>
</evidence>
<dbReference type="GO" id="GO:0009986">
    <property type="term" value="C:cell surface"/>
    <property type="evidence" value="ECO:0007669"/>
    <property type="project" value="TreeGrafter"/>
</dbReference>
<feature type="disulfide bond" evidence="7">
    <location>
        <begin position="134"/>
        <end position="143"/>
    </location>
</feature>
<dbReference type="InterPro" id="IPR018097">
    <property type="entry name" value="EGF_Ca-bd_CS"/>
</dbReference>
<keyword evidence="5" id="KW-0175">Coiled coil</keyword>
<reference evidence="11" key="2">
    <citation type="submission" date="2025-09" db="UniProtKB">
        <authorList>
            <consortium name="Ensembl"/>
        </authorList>
    </citation>
    <scope>IDENTIFICATION</scope>
</reference>
<dbReference type="PROSITE" id="PS01186">
    <property type="entry name" value="EGF_2"/>
    <property type="match status" value="2"/>
</dbReference>
<dbReference type="InterPro" id="IPR011489">
    <property type="entry name" value="EMI_domain"/>
</dbReference>
<dbReference type="Pfam" id="PF07645">
    <property type="entry name" value="EGF_CA"/>
    <property type="match status" value="1"/>
</dbReference>
<feature type="disulfide bond" evidence="7">
    <location>
        <begin position="150"/>
        <end position="160"/>
    </location>
</feature>
<feature type="disulfide bond" evidence="7">
    <location>
        <begin position="116"/>
        <end position="126"/>
    </location>
</feature>
<sequence length="294" mass="32857">MYPVFLLLPSLLFVHTSCTSHIFRNHGRRVCLRDVPRHSTVLHTQSFVQTVHKPYLTLCHDHRLCSTYKTMYRVSYRQVSHTVPVSYSYPECCPGWRRFYSHNCNQGNVRNVASVCSQPCVNGGTCMRPDHCSCGVGWTGQRCQTDLDECSGPHPCAQQCFNTPGSYQCGCRDGYQLAGDGRSCQAIPLPVTTAVPTATLESKNFFVLGGKARAVDAVTEEVQSLKNRVEVLEQKLQLALAPFDSLFSRSLGEDVAEKTSFLTHSFQQLDRIDSLSEQVGFLEERLGSCSCQEN</sequence>
<dbReference type="CDD" id="cd00054">
    <property type="entry name" value="EGF_CA"/>
    <property type="match status" value="1"/>
</dbReference>
<dbReference type="Proteomes" id="UP000261540">
    <property type="component" value="Unplaced"/>
</dbReference>
<dbReference type="Pfam" id="PF07546">
    <property type="entry name" value="EMI"/>
    <property type="match status" value="1"/>
</dbReference>
<proteinExistence type="predicted"/>
<dbReference type="Gene3D" id="2.10.25.10">
    <property type="entry name" value="Laminin"/>
    <property type="match status" value="2"/>
</dbReference>
<evidence type="ECO:0000313" key="12">
    <source>
        <dbReference type="Proteomes" id="UP000261540"/>
    </source>
</evidence>
<dbReference type="STRING" id="1676925.ENSPKIP00000019439"/>
<evidence type="ECO:0000256" key="1">
    <source>
        <dbReference type="ARBA" id="ARBA00022536"/>
    </source>
</evidence>
<feature type="domain" description="EGF-like" evidence="9">
    <location>
        <begin position="112"/>
        <end position="144"/>
    </location>
</feature>
<organism evidence="11 12">
    <name type="scientific">Paramormyrops kingsleyae</name>
    <dbReference type="NCBI Taxonomy" id="1676925"/>
    <lineage>
        <taxon>Eukaryota</taxon>
        <taxon>Metazoa</taxon>
        <taxon>Chordata</taxon>
        <taxon>Craniata</taxon>
        <taxon>Vertebrata</taxon>
        <taxon>Euteleostomi</taxon>
        <taxon>Actinopterygii</taxon>
        <taxon>Neopterygii</taxon>
        <taxon>Teleostei</taxon>
        <taxon>Osteoglossocephala</taxon>
        <taxon>Osteoglossomorpha</taxon>
        <taxon>Osteoglossiformes</taxon>
        <taxon>Mormyridae</taxon>
        <taxon>Paramormyrops</taxon>
    </lineage>
</organism>
<accession>A0A3B3RLS9</accession>
<keyword evidence="4" id="KW-0106">Calcium</keyword>
<dbReference type="GO" id="GO:0005509">
    <property type="term" value="F:calcium ion binding"/>
    <property type="evidence" value="ECO:0007669"/>
    <property type="project" value="InterPro"/>
</dbReference>
<dbReference type="PROSITE" id="PS51041">
    <property type="entry name" value="EMI"/>
    <property type="match status" value="1"/>
</dbReference>
<dbReference type="SMART" id="SM00181">
    <property type="entry name" value="EGF"/>
    <property type="match status" value="2"/>
</dbReference>
<feature type="chain" id="PRO_5017289452" evidence="8">
    <location>
        <begin position="20"/>
        <end position="294"/>
    </location>
</feature>
<comment type="caution">
    <text evidence="7">Lacks conserved residue(s) required for the propagation of feature annotation.</text>
</comment>
<feature type="domain" description="EGF-like" evidence="9">
    <location>
        <begin position="146"/>
        <end position="185"/>
    </location>
</feature>
<keyword evidence="12" id="KW-1185">Reference proteome</keyword>
<dbReference type="PROSITE" id="PS50026">
    <property type="entry name" value="EGF_3"/>
    <property type="match status" value="2"/>
</dbReference>
<protein>
    <submittedName>
        <fullName evidence="11">EGF like domain multiple 7</fullName>
    </submittedName>
</protein>
<dbReference type="AlphaFoldDB" id="A0A3B3RLS9"/>
<evidence type="ECO:0000256" key="7">
    <source>
        <dbReference type="PROSITE-ProRule" id="PRU00076"/>
    </source>
</evidence>
<feature type="signal peptide" evidence="8">
    <location>
        <begin position="1"/>
        <end position="19"/>
    </location>
</feature>
<dbReference type="PROSITE" id="PS00022">
    <property type="entry name" value="EGF_1"/>
    <property type="match status" value="1"/>
</dbReference>
<dbReference type="InterPro" id="IPR000152">
    <property type="entry name" value="EGF-type_Asp/Asn_hydroxyl_site"/>
</dbReference>
<evidence type="ECO:0000256" key="6">
    <source>
        <dbReference type="ARBA" id="ARBA00023157"/>
    </source>
</evidence>
<evidence type="ECO:0000313" key="11">
    <source>
        <dbReference type="Ensembl" id="ENSPKIP00000019439.1"/>
    </source>
</evidence>
<evidence type="ECO:0000256" key="5">
    <source>
        <dbReference type="ARBA" id="ARBA00023054"/>
    </source>
</evidence>
<dbReference type="InterPro" id="IPR049883">
    <property type="entry name" value="NOTCH1_EGF-like"/>
</dbReference>
<dbReference type="SUPFAM" id="SSF57196">
    <property type="entry name" value="EGF/Laminin"/>
    <property type="match status" value="2"/>
</dbReference>
<dbReference type="FunFam" id="2.10.25.10:FF:000010">
    <property type="entry name" value="Pro-epidermal growth factor"/>
    <property type="match status" value="1"/>
</dbReference>
<evidence type="ECO:0000256" key="3">
    <source>
        <dbReference type="ARBA" id="ARBA00022737"/>
    </source>
</evidence>
<gene>
    <name evidence="11" type="primary">EGFL7</name>
</gene>
<keyword evidence="1 7" id="KW-0245">EGF-like domain</keyword>
<dbReference type="PROSITE" id="PS00010">
    <property type="entry name" value="ASX_HYDROXYL"/>
    <property type="match status" value="1"/>
</dbReference>
<dbReference type="GO" id="GO:0005576">
    <property type="term" value="C:extracellular region"/>
    <property type="evidence" value="ECO:0007669"/>
    <property type="project" value="TreeGrafter"/>
</dbReference>
<dbReference type="PANTHER" id="PTHR14949:SF56">
    <property type="entry name" value="EGF-LIKE-DOMAIN, MULTIPLE 7"/>
    <property type="match status" value="1"/>
</dbReference>
<reference evidence="11" key="1">
    <citation type="submission" date="2025-08" db="UniProtKB">
        <authorList>
            <consortium name="Ensembl"/>
        </authorList>
    </citation>
    <scope>IDENTIFICATION</scope>
</reference>
<dbReference type="InterPro" id="IPR050969">
    <property type="entry name" value="Dev_Signal_Modulators"/>
</dbReference>
<keyword evidence="3" id="KW-0677">Repeat</keyword>
<evidence type="ECO:0000256" key="2">
    <source>
        <dbReference type="ARBA" id="ARBA00022729"/>
    </source>
</evidence>
<dbReference type="GeneTree" id="ENSGT00940000160015"/>
<evidence type="ECO:0000259" key="10">
    <source>
        <dbReference type="PROSITE" id="PS51041"/>
    </source>
</evidence>
<dbReference type="SMART" id="SM00179">
    <property type="entry name" value="EGF_CA"/>
    <property type="match status" value="1"/>
</dbReference>
<dbReference type="PANTHER" id="PTHR14949">
    <property type="entry name" value="EGF-LIKE-DOMAIN, MULTIPLE 7, 8"/>
    <property type="match status" value="1"/>
</dbReference>